<proteinExistence type="predicted"/>
<protein>
    <submittedName>
        <fullName evidence="1">Uncharacterized protein</fullName>
    </submittedName>
</protein>
<dbReference type="Proteomes" id="UP000521032">
    <property type="component" value="Unassembled WGS sequence"/>
</dbReference>
<dbReference type="EMBL" id="CAJEWE010000007">
    <property type="protein sequence ID" value="CAD2074366.1"/>
    <property type="molecule type" value="Genomic_DNA"/>
</dbReference>
<name>A0A6V7RAS7_9BACL</name>
<dbReference type="AlphaFoldDB" id="A0A6V7RAS7"/>
<sequence length="80" mass="9710">MNYDEATVELEYMYYQDNIAKQYLKHLLFKRLTNVDNKNIKRVYAEVDDTDQYAYEFLKVFLSDNAPFQRTLIYKRSCCS</sequence>
<organism evidence="1 2">
    <name type="scientific">Phocicoccus schoeneichii</name>
    <dbReference type="NCBI Taxonomy" id="1812261"/>
    <lineage>
        <taxon>Bacteria</taxon>
        <taxon>Bacillati</taxon>
        <taxon>Bacillota</taxon>
        <taxon>Bacilli</taxon>
        <taxon>Bacillales</taxon>
        <taxon>Salinicoccaceae</taxon>
        <taxon>Phocicoccus</taxon>
    </lineage>
</organism>
<evidence type="ECO:0000313" key="2">
    <source>
        <dbReference type="Proteomes" id="UP000521032"/>
    </source>
</evidence>
<comment type="caution">
    <text evidence="1">The sequence shown here is derived from an EMBL/GenBank/DDBJ whole genome shotgun (WGS) entry which is preliminary data.</text>
</comment>
<gene>
    <name evidence="1" type="ORF">JEOSCH030_00690</name>
</gene>
<evidence type="ECO:0000313" key="1">
    <source>
        <dbReference type="EMBL" id="CAD2074366.1"/>
    </source>
</evidence>
<accession>A0A6V7RAS7</accession>
<reference evidence="1 2" key="1">
    <citation type="submission" date="2020-07" db="EMBL/GenBank/DDBJ databases">
        <authorList>
            <person name="Criscuolo A."/>
        </authorList>
    </citation>
    <scope>NUCLEOTIDE SEQUENCE [LARGE SCALE GENOMIC DNA]</scope>
    <source>
        <strain evidence="2">CIP 111030</strain>
    </source>
</reference>
<keyword evidence="2" id="KW-1185">Reference proteome</keyword>
<dbReference type="RefSeq" id="WP_188349288.1">
    <property type="nucleotide sequence ID" value="NZ_BMDB01000002.1"/>
</dbReference>